<evidence type="ECO:0000313" key="1">
    <source>
        <dbReference type="EMBL" id="EDZ92477.1"/>
    </source>
</evidence>
<dbReference type="EMBL" id="ABYK01000054">
    <property type="protein sequence ID" value="EDZ92477.1"/>
    <property type="molecule type" value="Genomic_DNA"/>
</dbReference>
<reference evidence="1 2" key="1">
    <citation type="journal article" date="2011" name="Appl. Environ. Microbiol.">
        <title>Contribution of a Sodium Ion Gradient to Energy Conservation during Fermentation in the Cyanobacterium Arthrospira (Spirulina) maxima CS-328.</title>
        <authorList>
            <person name="Carrieri D."/>
            <person name="Ananyev G."/>
            <person name="Lenz O."/>
            <person name="Bryant D.A."/>
            <person name="Dismukes G.C."/>
        </authorList>
    </citation>
    <scope>NUCLEOTIDE SEQUENCE [LARGE SCALE GENOMIC DNA]</scope>
    <source>
        <strain evidence="1 2">CS-328</strain>
    </source>
</reference>
<accession>B5W7N5</accession>
<comment type="caution">
    <text evidence="1">The sequence shown here is derived from an EMBL/GenBank/DDBJ whole genome shotgun (WGS) entry which is preliminary data.</text>
</comment>
<dbReference type="Pfam" id="PF14255">
    <property type="entry name" value="Zn_ribbon_21"/>
    <property type="match status" value="1"/>
</dbReference>
<proteinExistence type="predicted"/>
<protein>
    <recommendedName>
        <fullName evidence="3">CPXCG motif-containing cysteine-rich protein</fullName>
    </recommendedName>
</protein>
<gene>
    <name evidence="1" type="ORF">AmaxDRAFT_4785</name>
</gene>
<dbReference type="Proteomes" id="UP000004061">
    <property type="component" value="Unassembled WGS sequence"/>
</dbReference>
<dbReference type="InterPro" id="IPR017143">
    <property type="entry name" value="UCP037225"/>
</dbReference>
<dbReference type="PIRSF" id="PIRSF037225">
    <property type="entry name" value="UCP037225"/>
    <property type="match status" value="1"/>
</dbReference>
<dbReference type="AlphaFoldDB" id="B5W7N5"/>
<organism evidence="1 2">
    <name type="scientific">Limnospira maxima CS-328</name>
    <dbReference type="NCBI Taxonomy" id="513049"/>
    <lineage>
        <taxon>Bacteria</taxon>
        <taxon>Bacillati</taxon>
        <taxon>Cyanobacteriota</taxon>
        <taxon>Cyanophyceae</taxon>
        <taxon>Oscillatoriophycideae</taxon>
        <taxon>Oscillatoriales</taxon>
        <taxon>Sirenicapillariaceae</taxon>
        <taxon>Limnospira</taxon>
    </lineage>
</organism>
<sequence length="71" mass="8018">MLLNLSVKIMQNTAEFTCAYCGESNVTFIDFSAGGQQSYIEDCQVCCRPNLLYISIDEDTLEIEIFTEYDG</sequence>
<dbReference type="InterPro" id="IPR025990">
    <property type="entry name" value="zinc_ribbon_bacterial"/>
</dbReference>
<evidence type="ECO:0000313" key="2">
    <source>
        <dbReference type="Proteomes" id="UP000004061"/>
    </source>
</evidence>
<name>B5W7N5_LIMMA</name>
<evidence type="ECO:0008006" key="3">
    <source>
        <dbReference type="Google" id="ProtNLM"/>
    </source>
</evidence>
<keyword evidence="2" id="KW-1185">Reference proteome</keyword>